<protein>
    <recommendedName>
        <fullName evidence="1">Phosphoadenosine phosphosulphate reductase domain-containing protein</fullName>
    </recommendedName>
</protein>
<keyword evidence="3" id="KW-1185">Reference proteome</keyword>
<sequence length="288" mass="33680">MKKVISFSGGRTSAYLVHLFKSDPNAHFVFMDTGAEHPSTYQFIKDIVKHWKIDLVCLRVVINPVLGIGNDYKIIGLDELKQDLEPWKDMLKKYGSPYYNTPFCTARMKTEPFEKYCNDIFGKNNFERWIGMRLDEPTRLPIEILVTLGLPIHEDAKHQKEGFRYLAEICEFEKDDVLDWWEQQPFDLAITEHLGNCVFCIKKTLNKIALAAKDEPEQAVKWIGLTEGPEVRSEGRKYNHHRMYRKRLHMSDVIEIYEDHDRDEMFKALRSSKRYESGSCSESCEALT</sequence>
<reference evidence="2 3" key="1">
    <citation type="submission" date="2013-02" db="EMBL/GenBank/DDBJ databases">
        <title>The Genome Sequence of Acinetobacter sp. CIP 70.18.</title>
        <authorList>
            <consortium name="The Broad Institute Genome Sequencing Platform"/>
            <consortium name="The Broad Institute Genome Sequencing Center for Infectious Disease"/>
            <person name="Cerqueira G."/>
            <person name="Feldgarden M."/>
            <person name="Courvalin P."/>
            <person name="Perichon B."/>
            <person name="Grillot-Courvalin C."/>
            <person name="Clermont D."/>
            <person name="Rocha E."/>
            <person name="Yoon E.-J."/>
            <person name="Nemec A."/>
            <person name="Walker B."/>
            <person name="Young S.K."/>
            <person name="Zeng Q."/>
            <person name="Gargeya S."/>
            <person name="Fitzgerald M."/>
            <person name="Haas B."/>
            <person name="Abouelleil A."/>
            <person name="Alvarado L."/>
            <person name="Arachchi H.M."/>
            <person name="Berlin A.M."/>
            <person name="Chapman S.B."/>
            <person name="Dewar J."/>
            <person name="Goldberg J."/>
            <person name="Griggs A."/>
            <person name="Gujja S."/>
            <person name="Hansen M."/>
            <person name="Howarth C."/>
            <person name="Imamovic A."/>
            <person name="Larimer J."/>
            <person name="McCowan C."/>
            <person name="Murphy C."/>
            <person name="Neiman D."/>
            <person name="Pearson M."/>
            <person name="Priest M."/>
            <person name="Roberts A."/>
            <person name="Saif S."/>
            <person name="Shea T."/>
            <person name="Sisk P."/>
            <person name="Sykes S."/>
            <person name="Wortman J."/>
            <person name="Nusbaum C."/>
            <person name="Birren B."/>
        </authorList>
    </citation>
    <scope>NUCLEOTIDE SEQUENCE [LARGE SCALE GENOMIC DNA]</scope>
    <source>
        <strain evidence="2 3">CIP 70.18</strain>
    </source>
</reference>
<accession>N9RK33</accession>
<dbReference type="EMBL" id="APRN01000036">
    <property type="protein sequence ID" value="ENX58334.1"/>
    <property type="molecule type" value="Genomic_DNA"/>
</dbReference>
<dbReference type="InterPro" id="IPR002500">
    <property type="entry name" value="PAPS_reduct_dom"/>
</dbReference>
<dbReference type="Pfam" id="PF01507">
    <property type="entry name" value="PAPS_reduct"/>
    <property type="match status" value="1"/>
</dbReference>
<dbReference type="OrthoDB" id="9794018at2"/>
<dbReference type="AlphaFoldDB" id="N9RK33"/>
<dbReference type="PATRIC" id="fig|1217700.3.peg.2657"/>
<proteinExistence type="predicted"/>
<organism evidence="2 3">
    <name type="scientific">Acinetobacter higginsii</name>
    <dbReference type="NCBI Taxonomy" id="70347"/>
    <lineage>
        <taxon>Bacteria</taxon>
        <taxon>Pseudomonadati</taxon>
        <taxon>Pseudomonadota</taxon>
        <taxon>Gammaproteobacteria</taxon>
        <taxon>Moraxellales</taxon>
        <taxon>Moraxellaceae</taxon>
        <taxon>Acinetobacter</taxon>
    </lineage>
</organism>
<dbReference type="GO" id="GO:0003824">
    <property type="term" value="F:catalytic activity"/>
    <property type="evidence" value="ECO:0007669"/>
    <property type="project" value="InterPro"/>
</dbReference>
<dbReference type="SUPFAM" id="SSF52402">
    <property type="entry name" value="Adenine nucleotide alpha hydrolases-like"/>
    <property type="match status" value="1"/>
</dbReference>
<evidence type="ECO:0000259" key="1">
    <source>
        <dbReference type="Pfam" id="PF01507"/>
    </source>
</evidence>
<gene>
    <name evidence="2" type="ORF">F902_02734</name>
</gene>
<dbReference type="InterPro" id="IPR014729">
    <property type="entry name" value="Rossmann-like_a/b/a_fold"/>
</dbReference>
<dbReference type="Proteomes" id="UP000013084">
    <property type="component" value="Unassembled WGS sequence"/>
</dbReference>
<evidence type="ECO:0000313" key="3">
    <source>
        <dbReference type="Proteomes" id="UP000013084"/>
    </source>
</evidence>
<name>N9RK33_9GAMM</name>
<evidence type="ECO:0000313" key="2">
    <source>
        <dbReference type="EMBL" id="ENX58334.1"/>
    </source>
</evidence>
<comment type="caution">
    <text evidence="2">The sequence shown here is derived from an EMBL/GenBank/DDBJ whole genome shotgun (WGS) entry which is preliminary data.</text>
</comment>
<dbReference type="RefSeq" id="WP_005204165.1">
    <property type="nucleotide sequence ID" value="NZ_KB850072.1"/>
</dbReference>
<dbReference type="HOGENOM" id="CLU_069327_0_0_6"/>
<feature type="domain" description="Phosphoadenosine phosphosulphate reductase" evidence="1">
    <location>
        <begin position="4"/>
        <end position="57"/>
    </location>
</feature>
<dbReference type="Gene3D" id="3.40.50.620">
    <property type="entry name" value="HUPs"/>
    <property type="match status" value="1"/>
</dbReference>